<evidence type="ECO:0000313" key="1">
    <source>
        <dbReference type="EMBL" id="ADJ24209.1"/>
    </source>
</evidence>
<keyword evidence="2" id="KW-1185">Reference proteome</keyword>
<reference evidence="2" key="1">
    <citation type="journal article" date="2011" name="J. Bacteriol.">
        <title>Genome sequences of eight morphologically diverse alphaproteobacteria.</title>
        <authorList>
            <consortium name="US DOE Joint Genome Institute"/>
            <person name="Brown P.J."/>
            <person name="Kysela D.T."/>
            <person name="Buechlein A."/>
            <person name="Hemmerich C."/>
            <person name="Brun Y.V."/>
        </authorList>
    </citation>
    <scope>NUCLEOTIDE SEQUENCE [LARGE SCALE GENOMIC DNA]</scope>
    <source>
        <strain evidence="2">ATCC 51888 / DSM 1869 / NCIB 11706 / TK 0415</strain>
    </source>
</reference>
<protein>
    <submittedName>
        <fullName evidence="1">Uncharacterized protein</fullName>
    </submittedName>
</protein>
<name>D8JRZ1_HYPDA</name>
<dbReference type="HOGENOM" id="CLU_1738072_0_0_5"/>
<dbReference type="OrthoDB" id="7932226at2"/>
<dbReference type="EMBL" id="CP002083">
    <property type="protein sequence ID" value="ADJ24209.1"/>
    <property type="molecule type" value="Genomic_DNA"/>
</dbReference>
<dbReference type="RefSeq" id="WP_013216368.1">
    <property type="nucleotide sequence ID" value="NC_014313.1"/>
</dbReference>
<accession>D8JRZ1</accession>
<gene>
    <name evidence="1" type="ordered locus">Hden_2412</name>
</gene>
<dbReference type="KEGG" id="hdn:Hden_2412"/>
<evidence type="ECO:0000313" key="2">
    <source>
        <dbReference type="Proteomes" id="UP000002033"/>
    </source>
</evidence>
<dbReference type="STRING" id="582899.Hden_2412"/>
<proteinExistence type="predicted"/>
<dbReference type="Proteomes" id="UP000002033">
    <property type="component" value="Chromosome"/>
</dbReference>
<organism evidence="1 2">
    <name type="scientific">Hyphomicrobium denitrificans (strain ATCC 51888 / DSM 1869 / NCIMB 11706 / TK 0415)</name>
    <dbReference type="NCBI Taxonomy" id="582899"/>
    <lineage>
        <taxon>Bacteria</taxon>
        <taxon>Pseudomonadati</taxon>
        <taxon>Pseudomonadota</taxon>
        <taxon>Alphaproteobacteria</taxon>
        <taxon>Hyphomicrobiales</taxon>
        <taxon>Hyphomicrobiaceae</taxon>
        <taxon>Hyphomicrobium</taxon>
    </lineage>
</organism>
<sequence>MSKGTQLWPGDKMRSFFSAHIRRETSLDDAAVERLAEALTKAVNRMLVWDMPDDVPRTGKAAGKGDAAPELAARHARAENFNPYLFSAIVVLAKQGRDGLSKRLQEIKTVENLRAFAEAQHVPVDAKLRRLDDIRKAIVAAAEQRLADRKAAAS</sequence>
<dbReference type="AlphaFoldDB" id="D8JRZ1"/>